<evidence type="ECO:0000313" key="4">
    <source>
        <dbReference type="EMBL" id="NYJ34498.1"/>
    </source>
</evidence>
<dbReference type="InterPro" id="IPR035965">
    <property type="entry name" value="PAS-like_dom_sf"/>
</dbReference>
<evidence type="ECO:0000256" key="1">
    <source>
        <dbReference type="ARBA" id="ARBA00022801"/>
    </source>
</evidence>
<dbReference type="InterPro" id="IPR001932">
    <property type="entry name" value="PPM-type_phosphatase-like_dom"/>
</dbReference>
<dbReference type="InterPro" id="IPR052016">
    <property type="entry name" value="Bact_Sigma-Reg"/>
</dbReference>
<protein>
    <submittedName>
        <fullName evidence="4">Serine phosphatase RsbU (Regulator of sigma subunit)/PAS domain-containing protein</fullName>
    </submittedName>
</protein>
<feature type="domain" description="PAS" evidence="3">
    <location>
        <begin position="184"/>
        <end position="228"/>
    </location>
</feature>
<dbReference type="Gene3D" id="3.30.450.40">
    <property type="match status" value="2"/>
</dbReference>
<dbReference type="SUPFAM" id="SSF55781">
    <property type="entry name" value="GAF domain-like"/>
    <property type="match status" value="2"/>
</dbReference>
<dbReference type="InterPro" id="IPR036457">
    <property type="entry name" value="PPM-type-like_dom_sf"/>
</dbReference>
<evidence type="ECO:0000313" key="5">
    <source>
        <dbReference type="Proteomes" id="UP000572051"/>
    </source>
</evidence>
<sequence length="714" mass="78040">MRVSTNRRTPGLNHLADTLRAALHEVDAHAGGLYLYDPDKTTLALSLLVGVPRDLFLSWTRIAPTARVPVNDAIRERQVVWRPNGAAIGQDYPRVSITLPYDFSVAVVPLVSGREEYGAYFTFGVADAPAELSARARAALTGAADRIVEQLREARDQGHPVRPPSRPRVVDPASDDQGQGGPEENDAIARMVRPIREGLCALDVDGRITTVTDAAADLLGRPRERLLGYRPWTALPWLRDPVFEDRYRAAIVSHQPVQFTALCPPDRWLSFHLYPGGRGVSVVITPTDVDRRGKTARGRRTPTRAGELYHILHLASALTEAVTVDDVVDLVAREILPAVGANGLALFRNERREQRLRLLGERGFDPAVLERVDGAPLDRRAPITHAAASGVPGFFRSRVELELVYPEIPHRPTGPQGWAILPLIASGRPIGVCVLTFPQPHVFTVQRRAVLNALSSLIAQALERARLYDFKMHLAQGLQSVLLPRRMPDLPGLNSAYRYLPGTEGMDIGGDFYDQLPLGPSTSTAIIGDVQGHSVSAAALMGQIRTAALAFTTVFDGDPGQVLTHTNRLLCQMESDLFTSCVHLRLDMRTGRVRMARAGHPEPLLSAPGGGRVMDVPDGLLLGIDPEAEYPVLEFDLPPRSILALYTDGLIETPGADLDEAKRDVLSCLDAVRGLPLDEVAEEMVARVRTEHREDDIALLLLESAPLEKGPSDE</sequence>
<dbReference type="PROSITE" id="PS50112">
    <property type="entry name" value="PAS"/>
    <property type="match status" value="1"/>
</dbReference>
<dbReference type="CDD" id="cd00130">
    <property type="entry name" value="PAS"/>
    <property type="match status" value="1"/>
</dbReference>
<dbReference type="Pfam" id="PF13185">
    <property type="entry name" value="GAF_2"/>
    <property type="match status" value="1"/>
</dbReference>
<gene>
    <name evidence="4" type="ORF">HNR10_002379</name>
</gene>
<dbReference type="AlphaFoldDB" id="A0A7Z0ENG2"/>
<dbReference type="Proteomes" id="UP000572051">
    <property type="component" value="Unassembled WGS sequence"/>
</dbReference>
<dbReference type="Pfam" id="PF08448">
    <property type="entry name" value="PAS_4"/>
    <property type="match status" value="1"/>
</dbReference>
<keyword evidence="5" id="KW-1185">Reference proteome</keyword>
<dbReference type="SMART" id="SM00091">
    <property type="entry name" value="PAS"/>
    <property type="match status" value="1"/>
</dbReference>
<dbReference type="SUPFAM" id="SSF81606">
    <property type="entry name" value="PP2C-like"/>
    <property type="match status" value="1"/>
</dbReference>
<dbReference type="Gene3D" id="3.60.40.10">
    <property type="entry name" value="PPM-type phosphatase domain"/>
    <property type="match status" value="1"/>
</dbReference>
<feature type="region of interest" description="Disordered" evidence="2">
    <location>
        <begin position="152"/>
        <end position="184"/>
    </location>
</feature>
<dbReference type="Pfam" id="PF07228">
    <property type="entry name" value="SpoIIE"/>
    <property type="match status" value="1"/>
</dbReference>
<dbReference type="GO" id="GO:0016791">
    <property type="term" value="F:phosphatase activity"/>
    <property type="evidence" value="ECO:0007669"/>
    <property type="project" value="TreeGrafter"/>
</dbReference>
<dbReference type="InterPro" id="IPR003018">
    <property type="entry name" value="GAF"/>
</dbReference>
<dbReference type="SUPFAM" id="SSF55785">
    <property type="entry name" value="PYP-like sensor domain (PAS domain)"/>
    <property type="match status" value="1"/>
</dbReference>
<reference evidence="4 5" key="1">
    <citation type="submission" date="2020-07" db="EMBL/GenBank/DDBJ databases">
        <title>Sequencing the genomes of 1000 actinobacteria strains.</title>
        <authorList>
            <person name="Klenk H.-P."/>
        </authorList>
    </citation>
    <scope>NUCLEOTIDE SEQUENCE [LARGE SCALE GENOMIC DNA]</scope>
    <source>
        <strain evidence="4 5">DSM 44442</strain>
    </source>
</reference>
<dbReference type="InterPro" id="IPR029016">
    <property type="entry name" value="GAF-like_dom_sf"/>
</dbReference>
<evidence type="ECO:0000256" key="2">
    <source>
        <dbReference type="SAM" id="MobiDB-lite"/>
    </source>
</evidence>
<comment type="caution">
    <text evidence="4">The sequence shown here is derived from an EMBL/GenBank/DDBJ whole genome shotgun (WGS) entry which is preliminary data.</text>
</comment>
<keyword evidence="1" id="KW-0378">Hydrolase</keyword>
<dbReference type="PANTHER" id="PTHR43156:SF2">
    <property type="entry name" value="STAGE II SPORULATION PROTEIN E"/>
    <property type="match status" value="1"/>
</dbReference>
<dbReference type="SMART" id="SM00065">
    <property type="entry name" value="GAF"/>
    <property type="match status" value="1"/>
</dbReference>
<accession>A0A7Z0ENG2</accession>
<evidence type="ECO:0000259" key="3">
    <source>
        <dbReference type="PROSITE" id="PS50112"/>
    </source>
</evidence>
<dbReference type="Gene3D" id="3.30.450.20">
    <property type="entry name" value="PAS domain"/>
    <property type="match status" value="1"/>
</dbReference>
<dbReference type="PANTHER" id="PTHR43156">
    <property type="entry name" value="STAGE II SPORULATION PROTEIN E-RELATED"/>
    <property type="match status" value="1"/>
</dbReference>
<name>A0A7Z0ENG2_9ACTN</name>
<dbReference type="InterPro" id="IPR000014">
    <property type="entry name" value="PAS"/>
</dbReference>
<dbReference type="RefSeq" id="WP_179823142.1">
    <property type="nucleotide sequence ID" value="NZ_JACCFS010000001.1"/>
</dbReference>
<organism evidence="4 5">
    <name type="scientific">Nocardiopsis aegyptia</name>
    <dbReference type="NCBI Taxonomy" id="220378"/>
    <lineage>
        <taxon>Bacteria</taxon>
        <taxon>Bacillati</taxon>
        <taxon>Actinomycetota</taxon>
        <taxon>Actinomycetes</taxon>
        <taxon>Streptosporangiales</taxon>
        <taxon>Nocardiopsidaceae</taxon>
        <taxon>Nocardiopsis</taxon>
    </lineage>
</organism>
<dbReference type="InterPro" id="IPR013656">
    <property type="entry name" value="PAS_4"/>
</dbReference>
<proteinExistence type="predicted"/>
<dbReference type="EMBL" id="JACCFS010000001">
    <property type="protein sequence ID" value="NYJ34498.1"/>
    <property type="molecule type" value="Genomic_DNA"/>
</dbReference>
<dbReference type="SMART" id="SM00331">
    <property type="entry name" value="PP2C_SIG"/>
    <property type="match status" value="1"/>
</dbReference>